<organism evidence="2 3">
    <name type="scientific">Sulfitobacter dubius</name>
    <dbReference type="NCBI Taxonomy" id="218673"/>
    <lineage>
        <taxon>Bacteria</taxon>
        <taxon>Pseudomonadati</taxon>
        <taxon>Pseudomonadota</taxon>
        <taxon>Alphaproteobacteria</taxon>
        <taxon>Rhodobacterales</taxon>
        <taxon>Roseobacteraceae</taxon>
        <taxon>Sulfitobacter</taxon>
    </lineage>
</organism>
<keyword evidence="2" id="KW-0614">Plasmid</keyword>
<protein>
    <submittedName>
        <fullName evidence="2">S-layer protein</fullName>
    </submittedName>
</protein>
<dbReference type="EMBL" id="CP085145">
    <property type="protein sequence ID" value="UOA16561.1"/>
    <property type="molecule type" value="Genomic_DNA"/>
</dbReference>
<evidence type="ECO:0000313" key="2">
    <source>
        <dbReference type="EMBL" id="UOA16561.1"/>
    </source>
</evidence>
<evidence type="ECO:0000313" key="3">
    <source>
        <dbReference type="Proteomes" id="UP000831019"/>
    </source>
</evidence>
<gene>
    <name evidence="2" type="primary">sapA</name>
    <name evidence="2" type="ORF">DSM109990_03445</name>
</gene>
<sequence>MATQAQIDQIVQLYIGYFDRAPNPTGLNYWINELDNNPDMSYLDIAQSFSVQPEATGLYPFLANPQLASPEAFITAVYLNLFNRAPDDDGLAYWEGELAAGKSPGRMIIDIQSGAQDSADGQDLTILNNKTAVALDWVQSTADISGFSYFNEDGSINAAAEASAKGVLDGVDATEESVAEGQAETAAYLDAYGETGAIALEVGVDNLTGTSGDDVFNAPIEQNMLGAVTNTFESGDTLDGGEGMDTLNVNMTLTTSGTIPVGPAISATTNSIEVVNLREQTLNIDTGFNGSKIDAEKMMGVEQWWSDNSRSNIQIEDIRSKPMDTAFGLNETDPYAGLNAYINANYLEGDVDSESILTLTIQEINADVLVPGAELSNIAVGKVTFDLDGTEYALESADITAANTWADLEAALTAQIDGTAGLENLTVSHVGDGVFTISDSEGGALNADPATAVLLGFTGIDVRNRVEVGENLEMLPTRTTVYLDDAGNGSRGGAVNIAGMSGERGIEVMDVVVDDDSHISALSSVNRGDLDDEQQLEVVNVTRGNADGTQNTGDLKIGVRTIDDGGEETTTDGRLAGGLQNVRVFNAEGFDGHTMIAAALNSNDVFDKYLDPDNGVVQFTYQMGDAGSNTSLFVSNDVAADDDFTLDLIGGNGEDRFNLRGLDVKDTTSVDGEGGVDTVEVNTSVDGSLDSAGNMRAWEAFTNVENLVIAGNGEFTYDAAVFDFIEGNMMGLETVVIATDGDGGLGDDTTLINLDEGTDAIVSGRNQTLNANQNNNAAQNFGTITLDQIQDEVGVDTATVVLENTARTNGQLTVNNLTVSNPEVGVDALEIQSNGRAQTSNQVTSFNAAALNTLTLVGTQDLTIAVDALADADGIGGTTGAAATIDGSDLAGDLVLATTGAVLNNAGADKVTGTAGANDTLQLSGALTAGAVISGFETIQFGAPFDMLTADASGVFNAATASGVEEYVINRLNGDLDMINTGGDEEITVNTDGTLVEGRNLTFMAAAEDNANELNLNFEDLTPNSGIMTNDFTSGGAEIFIDNYRTINLDLNDDDADAVDAFEFDLNFLDDAGLDDSAVGYDVTEVYARTLNITGGGNDDGSNVDQVSFTSAAAGDNLSNVLSLIDFSTYEGSVDDMTVDILGSGVLDRNLEIKFNDQAASVEERDLDNAGVIDLTNADDDAIVSYVFTQDVANVGDIWEITGFDAFGDATVGLTNLSILDVSGLGISGLADLSIVQVGTDIEITANDPAASGLDFQIDLIGVNVADLNNENFSFA</sequence>
<geneLocation type="plasmid" evidence="2 3">
    <name>pDSM109990_a</name>
</geneLocation>
<name>A0ABY3ZPL9_9RHOB</name>
<evidence type="ECO:0000259" key="1">
    <source>
        <dbReference type="Pfam" id="PF13946"/>
    </source>
</evidence>
<dbReference type="Pfam" id="PF13946">
    <property type="entry name" value="DUF4214"/>
    <property type="match status" value="1"/>
</dbReference>
<accession>A0ABY3ZPL9</accession>
<feature type="domain" description="DUF4214" evidence="1">
    <location>
        <begin position="69"/>
        <end position="103"/>
    </location>
</feature>
<reference evidence="3" key="1">
    <citation type="journal article" date="2022" name="Microorganisms">
        <title>Beyond the ABCs#Discovery of Three New Plasmid Types in Rhodobacterales (RepQ, RepY, RepW).</title>
        <authorList>
            <person name="Freese H.M."/>
            <person name="Ringel V."/>
            <person name="Overmann J."/>
            <person name="Petersen J."/>
        </authorList>
    </citation>
    <scope>NUCLEOTIDE SEQUENCE [LARGE SCALE GENOMIC DNA]</scope>
    <source>
        <strain evidence="3">DSM 109990</strain>
        <plasmid evidence="3">pDSM109990_a</plasmid>
    </source>
</reference>
<keyword evidence="3" id="KW-1185">Reference proteome</keyword>
<dbReference type="Proteomes" id="UP000831019">
    <property type="component" value="Plasmid pDSM109990_a"/>
</dbReference>
<dbReference type="InterPro" id="IPR025282">
    <property type="entry name" value="DUF4214"/>
</dbReference>
<proteinExistence type="predicted"/>
<dbReference type="RefSeq" id="WP_243263264.1">
    <property type="nucleotide sequence ID" value="NZ_CP085145.1"/>
</dbReference>